<dbReference type="InterPro" id="IPR054368">
    <property type="entry name" value="Alp7A-like_C"/>
</dbReference>
<dbReference type="Gene3D" id="3.30.420.40">
    <property type="match status" value="1"/>
</dbReference>
<dbReference type="eggNOG" id="ENOG502Z86W">
    <property type="taxonomic scope" value="Bacteria"/>
</dbReference>
<comment type="caution">
    <text evidence="2">The sequence shown here is derived from an EMBL/GenBank/DDBJ whole genome shotgun (WGS) entry which is preliminary data.</text>
</comment>
<dbReference type="Proteomes" id="UP000027822">
    <property type="component" value="Unassembled WGS sequence"/>
</dbReference>
<sequence length="406" mass="45789">MNISRFNADFGNSVNNFLIDGYYLEFTTAVVELTKEQADRHFVDSFNDPKELLGNMLVSTVIDDEERYFLVGEAAAKRTLSDNHVSRMHNKIKSHIPYVSFLSSIAYYNAIKGNADNSEVEVESMNMMLPIWLLMKAEKFSVAQNEMAARFQKEHKFKVHTPGLEREITVNVKNAKCRSESEIARYGIKYALNRADDSNTLKVEKRKAAAQFANVRVNLVDIGGGSTDAVTLGAGLSTPKSRDDFKVIDVKPYLGNLEEFRKEKVLELFPKGLRSLENFIVQNYEKQTYKLTNGNTGESHDLTKLITAMLNDYAALFVDRVLNSFDTSSDEVVPFVYFGGEAPILAPYIQENLLNHMNQAAADKNHLFLHDIIEQGENEVIPVTPRTINLISLEVRSIIDAQKVKA</sequence>
<name>A0A073JQF8_9BACI</name>
<dbReference type="CDD" id="cd24023">
    <property type="entry name" value="ASKHA_NBD_ParM_Alp7A-like"/>
    <property type="match status" value="1"/>
</dbReference>
<keyword evidence="3" id="KW-1185">Reference proteome</keyword>
<protein>
    <submittedName>
        <fullName evidence="2">Membrane protein</fullName>
    </submittedName>
</protein>
<feature type="domain" description="Alp7A-like C-terminal" evidence="1">
    <location>
        <begin position="217"/>
        <end position="371"/>
    </location>
</feature>
<reference evidence="2 3" key="1">
    <citation type="submission" date="2014-06" db="EMBL/GenBank/DDBJ databases">
        <title>Draft genome sequence of Bacillus manliponensis JCM 15802 (MCCC 1A00708).</title>
        <authorList>
            <person name="Lai Q."/>
            <person name="Liu Y."/>
            <person name="Shao Z."/>
        </authorList>
    </citation>
    <scope>NUCLEOTIDE SEQUENCE [LARGE SCALE GENOMIC DNA]</scope>
    <source>
        <strain evidence="2 3">JCM 15802</strain>
    </source>
</reference>
<gene>
    <name evidence="2" type="ORF">BAMA_15630</name>
</gene>
<evidence type="ECO:0000313" key="2">
    <source>
        <dbReference type="EMBL" id="KEK17319.1"/>
    </source>
</evidence>
<evidence type="ECO:0000313" key="3">
    <source>
        <dbReference type="Proteomes" id="UP000027822"/>
    </source>
</evidence>
<organism evidence="2 3">
    <name type="scientific">Bacillus manliponensis</name>
    <dbReference type="NCBI Taxonomy" id="574376"/>
    <lineage>
        <taxon>Bacteria</taxon>
        <taxon>Bacillati</taxon>
        <taxon>Bacillota</taxon>
        <taxon>Bacilli</taxon>
        <taxon>Bacillales</taxon>
        <taxon>Bacillaceae</taxon>
        <taxon>Bacillus</taxon>
        <taxon>Bacillus cereus group</taxon>
    </lineage>
</organism>
<dbReference type="STRING" id="574376.BAMA_15630"/>
<evidence type="ECO:0000259" key="1">
    <source>
        <dbReference type="Pfam" id="PF22128"/>
    </source>
</evidence>
<dbReference type="AlphaFoldDB" id="A0A073JQF8"/>
<dbReference type="Pfam" id="PF22128">
    <property type="entry name" value="Alp7A_like_C"/>
    <property type="match status" value="1"/>
</dbReference>
<dbReference type="EMBL" id="JOTN01000032">
    <property type="protein sequence ID" value="KEK17319.1"/>
    <property type="molecule type" value="Genomic_DNA"/>
</dbReference>
<dbReference type="OrthoDB" id="1922752at2"/>
<dbReference type="RefSeq" id="WP_034643575.1">
    <property type="nucleotide sequence ID" value="NZ_CBCSJC010000026.1"/>
</dbReference>
<accession>A0A073JQF8</accession>
<proteinExistence type="predicted"/>